<name>A0A6A5SE10_9PLEO</name>
<sequence length="232" mass="25496">MVDNLNDFPIHVPRKCMPLYFLTLLRDSRYGPCRTTPHGLGTQRCGFSSTACITHRRQLGATRSTVVPRSHSGSDVVSYAPRVRPHHRPPPTATHTIRLSCCSINTSFVHLRCARSEDPYAGRTSIKKCLRLLTPVSRSSPLALRRRVRLSTLLLARTCGAESSPSLRRTPPAEALPRRPSPFLKCLKSSDLGTREGVLGIGKVVSNAPHSPPPLALTSPASHASRTRDKEE</sequence>
<feature type="region of interest" description="Disordered" evidence="1">
    <location>
        <begin position="67"/>
        <end position="92"/>
    </location>
</feature>
<evidence type="ECO:0000313" key="2">
    <source>
        <dbReference type="EMBL" id="KAF1937884.1"/>
    </source>
</evidence>
<protein>
    <submittedName>
        <fullName evidence="2">Uncharacterized protein</fullName>
    </submittedName>
</protein>
<proteinExistence type="predicted"/>
<feature type="region of interest" description="Disordered" evidence="1">
    <location>
        <begin position="161"/>
        <end position="180"/>
    </location>
</feature>
<evidence type="ECO:0000256" key="1">
    <source>
        <dbReference type="SAM" id="MobiDB-lite"/>
    </source>
</evidence>
<dbReference type="EMBL" id="ML976122">
    <property type="protein sequence ID" value="KAF1937884.1"/>
    <property type="molecule type" value="Genomic_DNA"/>
</dbReference>
<keyword evidence="3" id="KW-1185">Reference proteome</keyword>
<dbReference type="AlphaFoldDB" id="A0A6A5SE10"/>
<feature type="region of interest" description="Disordered" evidence="1">
    <location>
        <begin position="203"/>
        <end position="232"/>
    </location>
</feature>
<dbReference type="Proteomes" id="UP000800038">
    <property type="component" value="Unassembled WGS sequence"/>
</dbReference>
<gene>
    <name evidence="2" type="ORF">EJ02DRAFT_40313</name>
</gene>
<organism evidence="2 3">
    <name type="scientific">Clathrospora elynae</name>
    <dbReference type="NCBI Taxonomy" id="706981"/>
    <lineage>
        <taxon>Eukaryota</taxon>
        <taxon>Fungi</taxon>
        <taxon>Dikarya</taxon>
        <taxon>Ascomycota</taxon>
        <taxon>Pezizomycotina</taxon>
        <taxon>Dothideomycetes</taxon>
        <taxon>Pleosporomycetidae</taxon>
        <taxon>Pleosporales</taxon>
        <taxon>Diademaceae</taxon>
        <taxon>Clathrospora</taxon>
    </lineage>
</organism>
<reference evidence="2" key="1">
    <citation type="journal article" date="2020" name="Stud. Mycol.">
        <title>101 Dothideomycetes genomes: a test case for predicting lifestyles and emergence of pathogens.</title>
        <authorList>
            <person name="Haridas S."/>
            <person name="Albert R."/>
            <person name="Binder M."/>
            <person name="Bloem J."/>
            <person name="Labutti K."/>
            <person name="Salamov A."/>
            <person name="Andreopoulos B."/>
            <person name="Baker S."/>
            <person name="Barry K."/>
            <person name="Bills G."/>
            <person name="Bluhm B."/>
            <person name="Cannon C."/>
            <person name="Castanera R."/>
            <person name="Culley D."/>
            <person name="Daum C."/>
            <person name="Ezra D."/>
            <person name="Gonzalez J."/>
            <person name="Henrissat B."/>
            <person name="Kuo A."/>
            <person name="Liang C."/>
            <person name="Lipzen A."/>
            <person name="Lutzoni F."/>
            <person name="Magnuson J."/>
            <person name="Mondo S."/>
            <person name="Nolan M."/>
            <person name="Ohm R."/>
            <person name="Pangilinan J."/>
            <person name="Park H.-J."/>
            <person name="Ramirez L."/>
            <person name="Alfaro M."/>
            <person name="Sun H."/>
            <person name="Tritt A."/>
            <person name="Yoshinaga Y."/>
            <person name="Zwiers L.-H."/>
            <person name="Turgeon B."/>
            <person name="Goodwin S."/>
            <person name="Spatafora J."/>
            <person name="Crous P."/>
            <person name="Grigoriev I."/>
        </authorList>
    </citation>
    <scope>NUCLEOTIDE SEQUENCE</scope>
    <source>
        <strain evidence="2">CBS 161.51</strain>
    </source>
</reference>
<evidence type="ECO:0000313" key="3">
    <source>
        <dbReference type="Proteomes" id="UP000800038"/>
    </source>
</evidence>
<accession>A0A6A5SE10</accession>